<evidence type="ECO:0000256" key="1">
    <source>
        <dbReference type="ARBA" id="ARBA00004141"/>
    </source>
</evidence>
<feature type="transmembrane region" description="Helical" evidence="6">
    <location>
        <begin position="443"/>
        <end position="463"/>
    </location>
</feature>
<evidence type="ECO:0000256" key="3">
    <source>
        <dbReference type="ARBA" id="ARBA00022989"/>
    </source>
</evidence>
<keyword evidence="3 6" id="KW-1133">Transmembrane helix</keyword>
<dbReference type="HOGENOM" id="CLU_027089_5_0_1"/>
<evidence type="ECO:0000256" key="2">
    <source>
        <dbReference type="ARBA" id="ARBA00022692"/>
    </source>
</evidence>
<name>F0UH32_AJEC8</name>
<protein>
    <submittedName>
        <fullName evidence="8">Zinc/iron transporter</fullName>
    </submittedName>
</protein>
<dbReference type="GO" id="GO:0005385">
    <property type="term" value="F:zinc ion transmembrane transporter activity"/>
    <property type="evidence" value="ECO:0007669"/>
    <property type="project" value="TreeGrafter"/>
</dbReference>
<feature type="transmembrane region" description="Helical" evidence="6">
    <location>
        <begin position="349"/>
        <end position="372"/>
    </location>
</feature>
<keyword evidence="2 6" id="KW-0812">Transmembrane</keyword>
<evidence type="ECO:0000256" key="4">
    <source>
        <dbReference type="ARBA" id="ARBA00023136"/>
    </source>
</evidence>
<dbReference type="VEuPathDB" id="FungiDB:I7I53_04023"/>
<dbReference type="OMA" id="QYTGCHS"/>
<dbReference type="Pfam" id="PF02535">
    <property type="entry name" value="Zip"/>
    <property type="match status" value="1"/>
</dbReference>
<keyword evidence="4 6" id="KW-0472">Membrane</keyword>
<dbReference type="OrthoDB" id="448280at2759"/>
<dbReference type="PANTHER" id="PTHR11040:SF44">
    <property type="entry name" value="PROTEIN ZNTC-RELATED"/>
    <property type="match status" value="1"/>
</dbReference>
<comment type="subcellular location">
    <subcellularLocation>
        <location evidence="1">Membrane</location>
        <topology evidence="1">Multi-pass membrane protein</topology>
    </subcellularLocation>
</comment>
<feature type="transmembrane region" description="Helical" evidence="6">
    <location>
        <begin position="223"/>
        <end position="245"/>
    </location>
</feature>
<feature type="signal peptide" evidence="7">
    <location>
        <begin position="1"/>
        <end position="22"/>
    </location>
</feature>
<feature type="transmembrane region" description="Helical" evidence="6">
    <location>
        <begin position="188"/>
        <end position="211"/>
    </location>
</feature>
<accession>F0UH32</accession>
<evidence type="ECO:0000256" key="7">
    <source>
        <dbReference type="SAM" id="SignalP"/>
    </source>
</evidence>
<dbReference type="GO" id="GO:0005886">
    <property type="term" value="C:plasma membrane"/>
    <property type="evidence" value="ECO:0007669"/>
    <property type="project" value="TreeGrafter"/>
</dbReference>
<evidence type="ECO:0000256" key="5">
    <source>
        <dbReference type="SAM" id="MobiDB-lite"/>
    </source>
</evidence>
<dbReference type="PANTHER" id="PTHR11040">
    <property type="entry name" value="ZINC/IRON TRANSPORTER"/>
    <property type="match status" value="1"/>
</dbReference>
<reference evidence="9" key="1">
    <citation type="submission" date="2008-07" db="EMBL/GenBank/DDBJ databases">
        <title>Annotation of Ajellomyces capsulatus strain H88.</title>
        <authorList>
            <person name="Champion M."/>
            <person name="Cuomo C."/>
            <person name="Ma L.-J."/>
            <person name="Henn M.R."/>
            <person name="Sil A."/>
            <person name="Goldman B."/>
            <person name="Young S.K."/>
            <person name="Kodira C.D."/>
            <person name="Zeng Q."/>
            <person name="Koehrsen M."/>
            <person name="Alvarado L."/>
            <person name="Berlin A."/>
            <person name="Borenstein D."/>
            <person name="Chen Z."/>
            <person name="Engels R."/>
            <person name="Freedman E."/>
            <person name="Gellesch M."/>
            <person name="Goldberg J."/>
            <person name="Griggs A."/>
            <person name="Gujja S."/>
            <person name="Heiman D."/>
            <person name="Hepburn T."/>
            <person name="Howarth C."/>
            <person name="Jen D."/>
            <person name="Larson L."/>
            <person name="Lewis B."/>
            <person name="Mehta T."/>
            <person name="Park D."/>
            <person name="Pearson M."/>
            <person name="Roberts A."/>
            <person name="Saif S."/>
            <person name="Shea T."/>
            <person name="Shenoy N."/>
            <person name="Sisk P."/>
            <person name="Stolte C."/>
            <person name="Sykes S."/>
            <person name="Walk T."/>
            <person name="White J."/>
            <person name="Yandava C."/>
            <person name="Klein B."/>
            <person name="McEwen J.G."/>
            <person name="Puccia R."/>
            <person name="Goldman G.H."/>
            <person name="Felipe M.S."/>
            <person name="Nino-Vega G."/>
            <person name="San-Blas G."/>
            <person name="Taylor J."/>
            <person name="Mendoza L."/>
            <person name="Galagan J."/>
            <person name="Nusbaum C."/>
            <person name="Birren B."/>
        </authorList>
    </citation>
    <scope>NUCLEOTIDE SEQUENCE [LARGE SCALE GENOMIC DNA]</scope>
    <source>
        <strain evidence="9">H88</strain>
    </source>
</reference>
<sequence>MVAFTTLLGIGCIFSAVPLVCSQSYFGCHSRGGTVFCTGPDGNEIPVGSQVGPTQTQPPAVLAAASVAPQTTAVTGCHTHGTQTICIAGDGQEVQVTATGTATAEPPSQYTGCHTHESEKFCIAPHGHEVQILLPSQTPTSAGGHGAMEPEHRENCHFHAGVEHCGKEGESEVSEPPSCERKDRDYNIPLRIGSLFAILATSAIAVFGPMLWARLFNTGMNGLVFTVIKQFGTGVMVSTAFIHLLTHAQLMFSNPCLGTLTYEATTESIAMAGIFLSFLVEYGGNRFLLTRKPDCNPHAYCDVEPHVEPRVEPQRTTAKSIDGSDTEQTAPTLTNLGHHHSLARPDDKLSVVVMEAGIIFHSIIIGLTLVVAGDSSYTSLFIVIIFHQMFEGLALGARIAKLGSALTPTSVGMAAVFALITPVGMAVGLGVIRKFNGNDRSTLLAIGTLDALSAGILTWVALIDMWSHDWLYGDLHEAGIVKTGMGLLSLVAGMVLMGLLGKWA</sequence>
<organism evidence="9">
    <name type="scientific">Ajellomyces capsulatus (strain H88)</name>
    <name type="common">Darling's disease fungus</name>
    <name type="synonym">Histoplasma capsulatum</name>
    <dbReference type="NCBI Taxonomy" id="544711"/>
    <lineage>
        <taxon>Eukaryota</taxon>
        <taxon>Fungi</taxon>
        <taxon>Dikarya</taxon>
        <taxon>Ascomycota</taxon>
        <taxon>Pezizomycotina</taxon>
        <taxon>Eurotiomycetes</taxon>
        <taxon>Eurotiomycetidae</taxon>
        <taxon>Onygenales</taxon>
        <taxon>Ajellomycetaceae</taxon>
        <taxon>Histoplasma</taxon>
    </lineage>
</organism>
<feature type="region of interest" description="Disordered" evidence="5">
    <location>
        <begin position="311"/>
        <end position="337"/>
    </location>
</feature>
<feature type="chain" id="PRO_5003257753" evidence="7">
    <location>
        <begin position="23"/>
        <end position="504"/>
    </location>
</feature>
<evidence type="ECO:0000313" key="9">
    <source>
        <dbReference type="Proteomes" id="UP000008142"/>
    </source>
</evidence>
<gene>
    <name evidence="8" type="ORF">HCEG_04434</name>
</gene>
<feature type="compositionally biased region" description="Polar residues" evidence="5">
    <location>
        <begin position="326"/>
        <end position="335"/>
    </location>
</feature>
<keyword evidence="7" id="KW-0732">Signal</keyword>
<evidence type="ECO:0000256" key="6">
    <source>
        <dbReference type="SAM" id="Phobius"/>
    </source>
</evidence>
<dbReference type="InterPro" id="IPR003689">
    <property type="entry name" value="ZIP"/>
</dbReference>
<evidence type="ECO:0000313" key="8">
    <source>
        <dbReference type="EMBL" id="EGC45219.1"/>
    </source>
</evidence>
<feature type="transmembrane region" description="Helical" evidence="6">
    <location>
        <begin position="411"/>
        <end position="431"/>
    </location>
</feature>
<feature type="transmembrane region" description="Helical" evidence="6">
    <location>
        <begin position="379"/>
        <end position="399"/>
    </location>
</feature>
<dbReference type="STRING" id="544711.F0UH32"/>
<proteinExistence type="predicted"/>
<dbReference type="EMBL" id="DS990638">
    <property type="protein sequence ID" value="EGC45219.1"/>
    <property type="molecule type" value="Genomic_DNA"/>
</dbReference>
<dbReference type="AlphaFoldDB" id="F0UH32"/>
<feature type="transmembrane region" description="Helical" evidence="6">
    <location>
        <begin position="483"/>
        <end position="501"/>
    </location>
</feature>
<dbReference type="Proteomes" id="UP000008142">
    <property type="component" value="Unassembled WGS sequence"/>
</dbReference>